<keyword evidence="1" id="KW-0645">Protease</keyword>
<accession>A0ABU1G5R3</accession>
<dbReference type="InterPro" id="IPR008257">
    <property type="entry name" value="Pept_M19"/>
</dbReference>
<dbReference type="Proteomes" id="UP001264519">
    <property type="component" value="Unassembled WGS sequence"/>
</dbReference>
<dbReference type="PROSITE" id="PS51365">
    <property type="entry name" value="RENAL_DIPEPTIDASE_2"/>
    <property type="match status" value="1"/>
</dbReference>
<comment type="caution">
    <text evidence="1">The sequence shown here is derived from an EMBL/GenBank/DDBJ whole genome shotgun (WGS) entry which is preliminary data.</text>
</comment>
<keyword evidence="2" id="KW-1185">Reference proteome</keyword>
<name>A0ABU1G5R3_9GAMM</name>
<dbReference type="InterPro" id="IPR032466">
    <property type="entry name" value="Metal_Hydrolase"/>
</dbReference>
<dbReference type="SUPFAM" id="SSF51556">
    <property type="entry name" value="Metallo-dependent hydrolases"/>
    <property type="match status" value="1"/>
</dbReference>
<dbReference type="EC" id="3.4.13.19" evidence="1"/>
<gene>
    <name evidence="1" type="ORF">QC818_13785</name>
</gene>
<evidence type="ECO:0000313" key="1">
    <source>
        <dbReference type="EMBL" id="MDR5867858.1"/>
    </source>
</evidence>
<dbReference type="PANTHER" id="PTHR10443:SF12">
    <property type="entry name" value="DIPEPTIDASE"/>
    <property type="match status" value="1"/>
</dbReference>
<protein>
    <submittedName>
        <fullName evidence="1">Dipeptidase</fullName>
        <ecNumber evidence="1">3.4.13.19</ecNumber>
    </submittedName>
</protein>
<keyword evidence="1" id="KW-0224">Dipeptidase</keyword>
<proteinExistence type="predicted"/>
<dbReference type="RefSeq" id="WP_309653438.1">
    <property type="nucleotide sequence ID" value="NZ_JARWAK010000012.1"/>
</dbReference>
<evidence type="ECO:0000313" key="2">
    <source>
        <dbReference type="Proteomes" id="UP001264519"/>
    </source>
</evidence>
<organism evidence="1 2">
    <name type="scientific">Halomonas koreensis</name>
    <dbReference type="NCBI Taxonomy" id="245385"/>
    <lineage>
        <taxon>Bacteria</taxon>
        <taxon>Pseudomonadati</taxon>
        <taxon>Pseudomonadota</taxon>
        <taxon>Gammaproteobacteria</taxon>
        <taxon>Oceanospirillales</taxon>
        <taxon>Halomonadaceae</taxon>
        <taxon>Halomonas</taxon>
    </lineage>
</organism>
<dbReference type="Pfam" id="PF01244">
    <property type="entry name" value="Peptidase_M19"/>
    <property type="match status" value="1"/>
</dbReference>
<reference evidence="1 2" key="1">
    <citation type="submission" date="2023-04" db="EMBL/GenBank/DDBJ databases">
        <title>A long-awaited taxogenomic arrangement of the family Halomonadaceae.</title>
        <authorList>
            <person name="De La Haba R."/>
            <person name="Chuvochina M."/>
            <person name="Wittouck S."/>
            <person name="Arahal D.R."/>
            <person name="Sanchez-Porro C."/>
            <person name="Hugenholtz P."/>
            <person name="Ventosa A."/>
        </authorList>
    </citation>
    <scope>NUCLEOTIDE SEQUENCE [LARGE SCALE GENOMIC DNA]</scope>
    <source>
        <strain evidence="1 2">DSM 23530</strain>
    </source>
</reference>
<keyword evidence="1" id="KW-0378">Hydrolase</keyword>
<dbReference type="EMBL" id="JARWAK010000012">
    <property type="protein sequence ID" value="MDR5867858.1"/>
    <property type="molecule type" value="Genomic_DNA"/>
</dbReference>
<dbReference type="GO" id="GO:0016805">
    <property type="term" value="F:dipeptidase activity"/>
    <property type="evidence" value="ECO:0007669"/>
    <property type="project" value="UniProtKB-KW"/>
</dbReference>
<sequence length="336" mass="37551">MSQEMPIVDGLQYSNWSRKIFEQMREGGVDAVHATLVYHENTRETLSRLGEWNRRFEAHGDLIMPVRQAGDIERARQAGKVGIFLGAQNCSPIEDDIDMVAVMRDLGLLIMQLTYNNQSLLACGCYEAEDSGITRFGRQVIREMNRVGMVIDMSHSAERSTLEAVELSERPVIISHANPASFHPAKRNKSDRVLAAIAESGGLLGFSAYPFHLKNGPDCSLEDFCDMIARTADLMGIEHIGIGTDLCQAQPTSVLEWMRNGRWSKEMDYGEGSKANADWPRPLPWLRDSRDFPNLIAGLRRRGFDEASIRRVMGQNWIELLERAAVPAAATEEAAA</sequence>
<dbReference type="Gene3D" id="3.20.20.140">
    <property type="entry name" value="Metal-dependent hydrolases"/>
    <property type="match status" value="1"/>
</dbReference>
<dbReference type="PANTHER" id="PTHR10443">
    <property type="entry name" value="MICROSOMAL DIPEPTIDASE"/>
    <property type="match status" value="1"/>
</dbReference>